<feature type="transmembrane region" description="Helical" evidence="6">
    <location>
        <begin position="6"/>
        <end position="23"/>
    </location>
</feature>
<evidence type="ECO:0000256" key="5">
    <source>
        <dbReference type="ARBA" id="ARBA00023136"/>
    </source>
</evidence>
<dbReference type="Proteomes" id="UP001528823">
    <property type="component" value="Unassembled WGS sequence"/>
</dbReference>
<keyword evidence="1 6" id="KW-1003">Cell membrane</keyword>
<sequence length="194" mass="21505">MNRSSIISLIVILVIAYCGYLMLGTTSTPVPSSSEPLANNLEQAPDYYLINPRVTQFTLEGNKDYLLVADKISHYPHNDVSLLAKPNIDLYKATSDDQWKTTAKHGRLLPGGDILELSDQVRVKELKSNGELGTLLKTDFLTLYAEEEVADTQHPVVITSPNGSITQGVGMRAFLAKDRIQLFSNVRGHYEVNQ</sequence>
<comment type="subcellular location">
    <subcellularLocation>
        <location evidence="6">Cell inner membrane</location>
        <topology evidence="6">Single-pass membrane protein</topology>
    </subcellularLocation>
</comment>
<dbReference type="Pfam" id="PF06835">
    <property type="entry name" value="LptC"/>
    <property type="match status" value="1"/>
</dbReference>
<comment type="subunit">
    <text evidence="6">Component of the lipopolysaccharide transport and assembly complex. Interacts with LptA and the LptBFG transporter complex.</text>
</comment>
<comment type="similarity">
    <text evidence="6">Belongs to the LptC family.</text>
</comment>
<keyword evidence="5 6" id="KW-0472">Membrane</keyword>
<dbReference type="Gene3D" id="2.60.450.10">
    <property type="entry name" value="Lipopolysaccharide (LPS) transport protein A like domain"/>
    <property type="match status" value="1"/>
</dbReference>
<protein>
    <recommendedName>
        <fullName evidence="6">Lipopolysaccharide export system protein LptC</fullName>
    </recommendedName>
</protein>
<comment type="caution">
    <text evidence="7">The sequence shown here is derived from an EMBL/GenBank/DDBJ whole genome shotgun (WGS) entry which is preliminary data.</text>
</comment>
<evidence type="ECO:0000256" key="6">
    <source>
        <dbReference type="HAMAP-Rule" id="MF_01915"/>
    </source>
</evidence>
<dbReference type="EMBL" id="JAPMOU010000001">
    <property type="protein sequence ID" value="MDE1460620.1"/>
    <property type="molecule type" value="Genomic_DNA"/>
</dbReference>
<evidence type="ECO:0000256" key="3">
    <source>
        <dbReference type="ARBA" id="ARBA00022692"/>
    </source>
</evidence>
<comment type="function">
    <text evidence="6">Involved in the assembly of lipopolysaccharide (LPS). Required for the translocation of LPS from the inner membrane to the outer membrane. Facilitates the transfer of LPS from the inner membrane to the periplasmic protein LptA. Could be a docking site for LptA.</text>
</comment>
<keyword evidence="8" id="KW-1185">Reference proteome</keyword>
<dbReference type="InterPro" id="IPR052363">
    <property type="entry name" value="LPS_export_LptC"/>
</dbReference>
<gene>
    <name evidence="6 7" type="primary">lptC</name>
    <name evidence="7" type="ORF">ORQ98_01445</name>
</gene>
<dbReference type="PANTHER" id="PTHR37481">
    <property type="entry name" value="LIPOPOLYSACCHARIDE EXPORT SYSTEM PROTEIN LPTC"/>
    <property type="match status" value="1"/>
</dbReference>
<organism evidence="7 8">
    <name type="scientific">Spartinivicinus poritis</name>
    <dbReference type="NCBI Taxonomy" id="2994640"/>
    <lineage>
        <taxon>Bacteria</taxon>
        <taxon>Pseudomonadati</taxon>
        <taxon>Pseudomonadota</taxon>
        <taxon>Gammaproteobacteria</taxon>
        <taxon>Oceanospirillales</taxon>
        <taxon>Zooshikellaceae</taxon>
        <taxon>Spartinivicinus</taxon>
    </lineage>
</organism>
<evidence type="ECO:0000256" key="1">
    <source>
        <dbReference type="ARBA" id="ARBA00022475"/>
    </source>
</evidence>
<dbReference type="PANTHER" id="PTHR37481:SF1">
    <property type="entry name" value="LIPOPOLYSACCHARIDE EXPORT SYSTEM PROTEIN LPTC"/>
    <property type="match status" value="1"/>
</dbReference>
<proteinExistence type="inferred from homology"/>
<dbReference type="HAMAP" id="MF_01915">
    <property type="entry name" value="LPS_assembly_LptC"/>
    <property type="match status" value="1"/>
</dbReference>
<dbReference type="RefSeq" id="WP_274686991.1">
    <property type="nucleotide sequence ID" value="NZ_JAPMOU010000001.1"/>
</dbReference>
<evidence type="ECO:0000313" key="8">
    <source>
        <dbReference type="Proteomes" id="UP001528823"/>
    </source>
</evidence>
<keyword evidence="3 6" id="KW-0812">Transmembrane</keyword>
<keyword evidence="2 6" id="KW-0997">Cell inner membrane</keyword>
<dbReference type="InterPro" id="IPR026265">
    <property type="entry name" value="LptC"/>
</dbReference>
<dbReference type="InterPro" id="IPR010664">
    <property type="entry name" value="LipoPS_assembly_LptC-rel"/>
</dbReference>
<accession>A0ABT5U323</accession>
<keyword evidence="4 6" id="KW-1133">Transmembrane helix</keyword>
<evidence type="ECO:0000256" key="4">
    <source>
        <dbReference type="ARBA" id="ARBA00022989"/>
    </source>
</evidence>
<dbReference type="NCBIfam" id="TIGR04409">
    <property type="entry name" value="LptC_YrbK"/>
    <property type="match status" value="1"/>
</dbReference>
<evidence type="ECO:0000313" key="7">
    <source>
        <dbReference type="EMBL" id="MDE1460620.1"/>
    </source>
</evidence>
<name>A0ABT5U323_9GAMM</name>
<reference evidence="7 8" key="1">
    <citation type="submission" date="2022-11" db="EMBL/GenBank/DDBJ databases">
        <title>Spartinivicinus poritis sp. nov., isolated from scleractinian coral Porites lutea.</title>
        <authorList>
            <person name="Zhang G."/>
            <person name="Cai L."/>
            <person name="Wei Q."/>
        </authorList>
    </citation>
    <scope>NUCLEOTIDE SEQUENCE [LARGE SCALE GENOMIC DNA]</scope>
    <source>
        <strain evidence="7 8">A2-2</strain>
    </source>
</reference>
<evidence type="ECO:0000256" key="2">
    <source>
        <dbReference type="ARBA" id="ARBA00022519"/>
    </source>
</evidence>